<evidence type="ECO:0000256" key="8">
    <source>
        <dbReference type="PIRNR" id="PIRNR000194"/>
    </source>
</evidence>
<dbReference type="PANTHER" id="PTHR48069">
    <property type="entry name" value="DIHYDROFOLATE REDUCTASE"/>
    <property type="match status" value="1"/>
</dbReference>
<comment type="pathway">
    <text evidence="1 8">Cofactor biosynthesis; tetrahydrofolate biosynthesis; 5,6,7,8-tetrahydrofolate from 7,8-dihydrofolate: step 1/1.</text>
</comment>
<comment type="function">
    <text evidence="7 8">Key enzyme in folate metabolism. Catalyzes an essential reaction for de novo glycine and purine synthesis, and for DNA precursor synthesis.</text>
</comment>
<dbReference type="Proteomes" id="UP000265715">
    <property type="component" value="Unassembled WGS sequence"/>
</dbReference>
<feature type="domain" description="DHFR" evidence="10">
    <location>
        <begin position="1"/>
        <end position="166"/>
    </location>
</feature>
<dbReference type="PROSITE" id="PS00075">
    <property type="entry name" value="DHFR_1"/>
    <property type="match status" value="1"/>
</dbReference>
<comment type="similarity">
    <text evidence="2 8 9">Belongs to the dihydrofolate reductase family.</text>
</comment>
<dbReference type="EMBL" id="QXDL01000130">
    <property type="protein sequence ID" value="RIH82221.1"/>
    <property type="molecule type" value="Genomic_DNA"/>
</dbReference>
<dbReference type="UniPathway" id="UPA00077">
    <property type="reaction ID" value="UER00158"/>
</dbReference>
<dbReference type="RefSeq" id="WP_119315749.1">
    <property type="nucleotide sequence ID" value="NZ_QXDL01000130.1"/>
</dbReference>
<dbReference type="Gene3D" id="3.40.430.10">
    <property type="entry name" value="Dihydrofolate Reductase, subunit A"/>
    <property type="match status" value="1"/>
</dbReference>
<protein>
    <recommendedName>
        <fullName evidence="3 8">Dihydrofolate reductase</fullName>
        <ecNumber evidence="3 8">1.5.1.3</ecNumber>
    </recommendedName>
</protein>
<evidence type="ECO:0000256" key="2">
    <source>
        <dbReference type="ARBA" id="ARBA00009539"/>
    </source>
</evidence>
<dbReference type="Pfam" id="PF00186">
    <property type="entry name" value="DHFR_1"/>
    <property type="match status" value="1"/>
</dbReference>
<name>A0A399EJ91_9DEIN</name>
<dbReference type="GO" id="GO:0006730">
    <property type="term" value="P:one-carbon metabolic process"/>
    <property type="evidence" value="ECO:0007669"/>
    <property type="project" value="UniProtKB-KW"/>
</dbReference>
<comment type="caution">
    <text evidence="11">The sequence shown here is derived from an EMBL/GenBank/DDBJ whole genome shotgun (WGS) entry which is preliminary data.</text>
</comment>
<evidence type="ECO:0000256" key="1">
    <source>
        <dbReference type="ARBA" id="ARBA00004903"/>
    </source>
</evidence>
<evidence type="ECO:0000313" key="11">
    <source>
        <dbReference type="EMBL" id="RIH82221.1"/>
    </source>
</evidence>
<dbReference type="PIRSF" id="PIRSF000194">
    <property type="entry name" value="DHFR"/>
    <property type="match status" value="1"/>
</dbReference>
<dbReference type="InterPro" id="IPR024072">
    <property type="entry name" value="DHFR-like_dom_sf"/>
</dbReference>
<proteinExistence type="inferred from homology"/>
<evidence type="ECO:0000256" key="4">
    <source>
        <dbReference type="ARBA" id="ARBA00022563"/>
    </source>
</evidence>
<evidence type="ECO:0000259" key="10">
    <source>
        <dbReference type="PROSITE" id="PS51330"/>
    </source>
</evidence>
<evidence type="ECO:0000313" key="12">
    <source>
        <dbReference type="Proteomes" id="UP000265715"/>
    </source>
</evidence>
<dbReference type="PRINTS" id="PR00070">
    <property type="entry name" value="DHFR"/>
</dbReference>
<comment type="catalytic activity">
    <reaction evidence="8">
        <text>(6S)-5,6,7,8-tetrahydrofolate + NADP(+) = 7,8-dihydrofolate + NADPH + H(+)</text>
        <dbReference type="Rhea" id="RHEA:15009"/>
        <dbReference type="ChEBI" id="CHEBI:15378"/>
        <dbReference type="ChEBI" id="CHEBI:57451"/>
        <dbReference type="ChEBI" id="CHEBI:57453"/>
        <dbReference type="ChEBI" id="CHEBI:57783"/>
        <dbReference type="ChEBI" id="CHEBI:58349"/>
        <dbReference type="EC" id="1.5.1.3"/>
    </reaction>
</comment>
<keyword evidence="4 8" id="KW-0554">One-carbon metabolism</keyword>
<dbReference type="PROSITE" id="PS51330">
    <property type="entry name" value="DHFR_2"/>
    <property type="match status" value="1"/>
</dbReference>
<reference evidence="11 12" key="1">
    <citation type="submission" date="2018-08" db="EMBL/GenBank/DDBJ databases">
        <title>Meiothermus terrae DSM 26712 genome sequencing project.</title>
        <authorList>
            <person name="Da Costa M.S."/>
            <person name="Albuquerque L."/>
            <person name="Raposo P."/>
            <person name="Froufe H.J.C."/>
            <person name="Barroso C.S."/>
            <person name="Egas C."/>
        </authorList>
    </citation>
    <scope>NUCLEOTIDE SEQUENCE [LARGE SCALE GENOMIC DNA]</scope>
    <source>
        <strain evidence="11 12">DSM 26712</strain>
    </source>
</reference>
<dbReference type="InterPro" id="IPR017925">
    <property type="entry name" value="DHFR_CS"/>
</dbReference>
<dbReference type="GO" id="GO:0005829">
    <property type="term" value="C:cytosol"/>
    <property type="evidence" value="ECO:0007669"/>
    <property type="project" value="TreeGrafter"/>
</dbReference>
<evidence type="ECO:0000256" key="7">
    <source>
        <dbReference type="ARBA" id="ARBA00025067"/>
    </source>
</evidence>
<evidence type="ECO:0000256" key="9">
    <source>
        <dbReference type="RuleBase" id="RU004474"/>
    </source>
</evidence>
<evidence type="ECO:0000256" key="5">
    <source>
        <dbReference type="ARBA" id="ARBA00022857"/>
    </source>
</evidence>
<dbReference type="GO" id="GO:0046654">
    <property type="term" value="P:tetrahydrofolate biosynthetic process"/>
    <property type="evidence" value="ECO:0007669"/>
    <property type="project" value="UniProtKB-UniPathway"/>
</dbReference>
<dbReference type="InterPro" id="IPR001796">
    <property type="entry name" value="DHFR_dom"/>
</dbReference>
<sequence>MLSLVVAMAENRVIGRAGGLPWRLPNDLKRFRRLTTGHPVVMGRRTYESIGKPLPGRTNVVVTRSPDYSAPGCLVVNSLEAALRVAEAAPHDPAGPRETFVIGGAELYAQALPLADRIHLTLVRAEVAGDTFFPDFDPSAWREVSREDHEPDGQHAYAYSFLTLERRDRERPRLLTHPHHETPLS</sequence>
<evidence type="ECO:0000256" key="6">
    <source>
        <dbReference type="ARBA" id="ARBA00023002"/>
    </source>
</evidence>
<keyword evidence="12" id="KW-1185">Reference proteome</keyword>
<accession>A0A399EJ91</accession>
<dbReference type="OrthoDB" id="9804315at2"/>
<dbReference type="EC" id="1.5.1.3" evidence="3 8"/>
<dbReference type="GO" id="GO:0070401">
    <property type="term" value="F:NADP+ binding"/>
    <property type="evidence" value="ECO:0007669"/>
    <property type="project" value="UniProtKB-ARBA"/>
</dbReference>
<evidence type="ECO:0000256" key="3">
    <source>
        <dbReference type="ARBA" id="ARBA00012856"/>
    </source>
</evidence>
<dbReference type="PANTHER" id="PTHR48069:SF3">
    <property type="entry name" value="DIHYDROFOLATE REDUCTASE"/>
    <property type="match status" value="1"/>
</dbReference>
<dbReference type="GO" id="GO:0004146">
    <property type="term" value="F:dihydrofolate reductase activity"/>
    <property type="evidence" value="ECO:0007669"/>
    <property type="project" value="UniProtKB-EC"/>
</dbReference>
<keyword evidence="5 8" id="KW-0521">NADP</keyword>
<dbReference type="FunFam" id="3.40.430.10:FF:000001">
    <property type="entry name" value="Dihydrofolate reductase"/>
    <property type="match status" value="1"/>
</dbReference>
<dbReference type="InterPro" id="IPR012259">
    <property type="entry name" value="DHFR"/>
</dbReference>
<gene>
    <name evidence="11" type="primary">dfrA</name>
    <name evidence="11" type="ORF">Mterra_02760</name>
</gene>
<dbReference type="AlphaFoldDB" id="A0A399EJ91"/>
<dbReference type="GO" id="GO:0046655">
    <property type="term" value="P:folic acid metabolic process"/>
    <property type="evidence" value="ECO:0007669"/>
    <property type="project" value="TreeGrafter"/>
</dbReference>
<organism evidence="11 12">
    <name type="scientific">Calidithermus terrae</name>
    <dbReference type="NCBI Taxonomy" id="1408545"/>
    <lineage>
        <taxon>Bacteria</taxon>
        <taxon>Thermotogati</taxon>
        <taxon>Deinococcota</taxon>
        <taxon>Deinococci</taxon>
        <taxon>Thermales</taxon>
        <taxon>Thermaceae</taxon>
        <taxon>Calidithermus</taxon>
    </lineage>
</organism>
<dbReference type="SUPFAM" id="SSF53597">
    <property type="entry name" value="Dihydrofolate reductase-like"/>
    <property type="match status" value="1"/>
</dbReference>
<dbReference type="GO" id="GO:0046452">
    <property type="term" value="P:dihydrofolate metabolic process"/>
    <property type="evidence" value="ECO:0007669"/>
    <property type="project" value="TreeGrafter"/>
</dbReference>
<keyword evidence="6 8" id="KW-0560">Oxidoreductase</keyword>
<dbReference type="CDD" id="cd00209">
    <property type="entry name" value="DHFR"/>
    <property type="match status" value="1"/>
</dbReference>